<evidence type="ECO:0000256" key="1">
    <source>
        <dbReference type="SAM" id="MobiDB-lite"/>
    </source>
</evidence>
<dbReference type="Pfam" id="PF15615">
    <property type="entry name" value="TerB_C"/>
    <property type="match status" value="1"/>
</dbReference>
<gene>
    <name evidence="5" type="ORF">AWB64_04382</name>
</gene>
<dbReference type="SUPFAM" id="SSF158682">
    <property type="entry name" value="TerB-like"/>
    <property type="match status" value="1"/>
</dbReference>
<dbReference type="CDD" id="cd07176">
    <property type="entry name" value="terB"/>
    <property type="match status" value="1"/>
</dbReference>
<evidence type="ECO:0000313" key="6">
    <source>
        <dbReference type="Proteomes" id="UP000054893"/>
    </source>
</evidence>
<dbReference type="InterPro" id="IPR029024">
    <property type="entry name" value="TerB-like"/>
</dbReference>
<sequence>MGSSSGAYNDRDAYGNSDDETLVSVTIADNPGATGHSIKPSGNASPSSVAWISPGKIVEIGDISISGGMFYFGDVHRSTPRSIEACVIDARAEVADTGANPVVALGSKELSYGTLTGEQRRTYLEWLASDRKRSDIHTGYLFFYLYGLERRVLVDGAAGRVGETEFAEIARELRRLLNIDANYSWQRHLRNLLESVGLMSSRNGKMYDKPAPRGLAMGYQVPMDVRVAFAQAAVDKHPVPADWALAWAKMDPLLVRRAAVTRCPEEFDKVFIRKYAERFRLGMLLSVNRTTLEVRPDPAFIALRNLPVPGFLVGLPDIGAINGPRGRLQSLMNEAASALDSYSRYLGRFPGAAGTLDATLMLPVELWPDAMQHTLDALADEVKEKPIHVSTFGELLGRFKFTGNMTRDKTTAFCAVLSQSAIVIEPDVRLGARTPKVGDALALFMAPPGDEVLAVDDTYSIAAVAIDLAAAVATADGSASNAAITVIDTRIDTWQQFSEELKLRLRARSRVQLASRASIAGFRKRLEPLSGDVRQELASLLVQVANADGIVSREKVKALEKVYRMLDTSTQLLYSALHQKPQSAKAAPSFTLDPARIAALKHETARVSAILADVFVEEQHTAAPAKTPETDQPPVLGLDHAHSNFLRLLLTRASWTRDELQEAASALDLMLDGAVEQLNEASLDHWDEPLTDGDDPVEINQELAQRLAA</sequence>
<evidence type="ECO:0000259" key="4">
    <source>
        <dbReference type="Pfam" id="PF15615"/>
    </source>
</evidence>
<feature type="domain" description="TerB-C" evidence="4">
    <location>
        <begin position="578"/>
        <end position="707"/>
    </location>
</feature>
<evidence type="ECO:0008006" key="7">
    <source>
        <dbReference type="Google" id="ProtNLM"/>
    </source>
</evidence>
<feature type="domain" description="TerB N-terminal" evidence="3">
    <location>
        <begin position="54"/>
        <end position="259"/>
    </location>
</feature>
<organism evidence="5 6">
    <name type="scientific">Caballeronia sordidicola</name>
    <name type="common">Burkholderia sordidicola</name>
    <dbReference type="NCBI Taxonomy" id="196367"/>
    <lineage>
        <taxon>Bacteria</taxon>
        <taxon>Pseudomonadati</taxon>
        <taxon>Pseudomonadota</taxon>
        <taxon>Betaproteobacteria</taxon>
        <taxon>Burkholderiales</taxon>
        <taxon>Burkholderiaceae</taxon>
        <taxon>Caballeronia</taxon>
    </lineage>
</organism>
<dbReference type="EMBL" id="FCOC02000015">
    <property type="protein sequence ID" value="SAL41196.1"/>
    <property type="molecule type" value="Genomic_DNA"/>
</dbReference>
<dbReference type="Gene3D" id="1.10.3680.10">
    <property type="entry name" value="TerB-like"/>
    <property type="match status" value="1"/>
</dbReference>
<dbReference type="AlphaFoldDB" id="A0A158HA68"/>
<dbReference type="Pfam" id="PF13208">
    <property type="entry name" value="TerB_N"/>
    <property type="match status" value="1"/>
</dbReference>
<dbReference type="Pfam" id="PF05099">
    <property type="entry name" value="TerB"/>
    <property type="match status" value="1"/>
</dbReference>
<dbReference type="Proteomes" id="UP000054893">
    <property type="component" value="Unassembled WGS sequence"/>
</dbReference>
<dbReference type="InterPro" id="IPR025266">
    <property type="entry name" value="TerB_N"/>
</dbReference>
<reference evidence="5 6" key="1">
    <citation type="submission" date="2016-01" db="EMBL/GenBank/DDBJ databases">
        <authorList>
            <person name="Oliw E.H."/>
        </authorList>
    </citation>
    <scope>NUCLEOTIDE SEQUENCE [LARGE SCALE GENOMIC DNA]</scope>
    <source>
        <strain evidence="5">LMG 22029</strain>
    </source>
</reference>
<protein>
    <recommendedName>
        <fullName evidence="7">Tellurite resistance protein TerB</fullName>
    </recommendedName>
</protein>
<dbReference type="InterPro" id="IPR007791">
    <property type="entry name" value="DjlA_N"/>
</dbReference>
<dbReference type="OrthoDB" id="227636at2"/>
<evidence type="ECO:0000259" key="2">
    <source>
        <dbReference type="Pfam" id="PF05099"/>
    </source>
</evidence>
<evidence type="ECO:0000313" key="5">
    <source>
        <dbReference type="EMBL" id="SAL41196.1"/>
    </source>
</evidence>
<dbReference type="InterPro" id="IPR028932">
    <property type="entry name" value="TerB-C"/>
</dbReference>
<feature type="domain" description="Co-chaperone DjlA N-terminal" evidence="2">
    <location>
        <begin position="466"/>
        <end position="569"/>
    </location>
</feature>
<evidence type="ECO:0000259" key="3">
    <source>
        <dbReference type="Pfam" id="PF13208"/>
    </source>
</evidence>
<feature type="region of interest" description="Disordered" evidence="1">
    <location>
        <begin position="1"/>
        <end position="20"/>
    </location>
</feature>
<proteinExistence type="predicted"/>
<name>A0A158HA68_CABSO</name>
<dbReference type="RefSeq" id="WP_060857472.1">
    <property type="nucleotide sequence ID" value="NZ_FCOC02000015.1"/>
</dbReference>
<accession>A0A158HA68</accession>